<feature type="transmembrane region" description="Helical" evidence="5">
    <location>
        <begin position="60"/>
        <end position="84"/>
    </location>
</feature>
<feature type="transmembrane region" description="Helical" evidence="5">
    <location>
        <begin position="331"/>
        <end position="348"/>
    </location>
</feature>
<dbReference type="GO" id="GO:0022857">
    <property type="term" value="F:transmembrane transporter activity"/>
    <property type="evidence" value="ECO:0007669"/>
    <property type="project" value="InterPro"/>
</dbReference>
<feature type="transmembrane region" description="Helical" evidence="5">
    <location>
        <begin position="155"/>
        <end position="178"/>
    </location>
</feature>
<feature type="transmembrane region" description="Helical" evidence="5">
    <location>
        <begin position="397"/>
        <end position="416"/>
    </location>
</feature>
<name>A0A371NY65_9MICO</name>
<feature type="transmembrane region" description="Helical" evidence="5">
    <location>
        <begin position="184"/>
        <end position="204"/>
    </location>
</feature>
<feature type="transmembrane region" description="Helical" evidence="5">
    <location>
        <begin position="273"/>
        <end position="294"/>
    </location>
</feature>
<dbReference type="PROSITE" id="PS50850">
    <property type="entry name" value="MFS"/>
    <property type="match status" value="1"/>
</dbReference>
<evidence type="ECO:0000313" key="7">
    <source>
        <dbReference type="EMBL" id="REJ07668.1"/>
    </source>
</evidence>
<dbReference type="InterPro" id="IPR036259">
    <property type="entry name" value="MFS_trans_sf"/>
</dbReference>
<keyword evidence="2 5" id="KW-0812">Transmembrane</keyword>
<dbReference type="PANTHER" id="PTHR23528">
    <property type="match status" value="1"/>
</dbReference>
<evidence type="ECO:0000256" key="5">
    <source>
        <dbReference type="SAM" id="Phobius"/>
    </source>
</evidence>
<feature type="domain" description="Major facilitator superfamily (MFS) profile" evidence="6">
    <location>
        <begin position="235"/>
        <end position="420"/>
    </location>
</feature>
<sequence>MARLERSPVSTVAPGIRVVRQTRLLTWLFLLNAAILTVYAGFIVILVPDQVAAIDEENKVANLAIVMTASSIATIIIHPLVGALSDRTRSRLGRRAPWIIIGGATGALFTVLLAGATSIWVLCLYWVLMMLCVNSVATVGSAVVPDHFVKERLGVASAVVALGIFVGMGAGVALAGIAVHSIGIGYAAFGVGFMIVCLLFVVFNRDFSSRDMEREPFSWRSFLASFWVDPKRFPDFWWVFAGRFFLILAYQSVQSYLLYILRDYVGLSNSESTAMSTPITAVMLVGALLTTYFVGRLSDRTGRRKAFVFLASVIMAVSLVIPLLAPSVGGMFALAAVFGVGYGIYMSVDTALMNEVLPAADQAAKDLGILNIATALPQAFTPALVGVLILLSGGYTAVFVAGIVFAVLGALTVIPIRSVR</sequence>
<feature type="transmembrane region" description="Helical" evidence="5">
    <location>
        <begin position="306"/>
        <end position="325"/>
    </location>
</feature>
<proteinExistence type="predicted"/>
<accession>A0A371NY65</accession>
<evidence type="ECO:0000313" key="8">
    <source>
        <dbReference type="Proteomes" id="UP000262172"/>
    </source>
</evidence>
<dbReference type="Proteomes" id="UP000262172">
    <property type="component" value="Unassembled WGS sequence"/>
</dbReference>
<evidence type="ECO:0000256" key="1">
    <source>
        <dbReference type="ARBA" id="ARBA00004651"/>
    </source>
</evidence>
<dbReference type="PANTHER" id="PTHR23528:SF1">
    <property type="entry name" value="MAJOR FACILITATOR SUPERFAMILY (MFS) PROFILE DOMAIN-CONTAINING PROTEIN"/>
    <property type="match status" value="1"/>
</dbReference>
<evidence type="ECO:0000256" key="4">
    <source>
        <dbReference type="ARBA" id="ARBA00023136"/>
    </source>
</evidence>
<evidence type="ECO:0000256" key="3">
    <source>
        <dbReference type="ARBA" id="ARBA00022989"/>
    </source>
</evidence>
<keyword evidence="3 5" id="KW-1133">Transmembrane helix</keyword>
<keyword evidence="4 5" id="KW-0472">Membrane</keyword>
<dbReference type="GO" id="GO:0005886">
    <property type="term" value="C:plasma membrane"/>
    <property type="evidence" value="ECO:0007669"/>
    <property type="project" value="UniProtKB-SubCell"/>
</dbReference>
<dbReference type="Pfam" id="PF07690">
    <property type="entry name" value="MFS_1"/>
    <property type="match status" value="1"/>
</dbReference>
<dbReference type="AlphaFoldDB" id="A0A371NY65"/>
<comment type="subcellular location">
    <subcellularLocation>
        <location evidence="1">Cell membrane</location>
        <topology evidence="1">Multi-pass membrane protein</topology>
    </subcellularLocation>
</comment>
<dbReference type="SUPFAM" id="SSF103473">
    <property type="entry name" value="MFS general substrate transporter"/>
    <property type="match status" value="1"/>
</dbReference>
<feature type="transmembrane region" description="Helical" evidence="5">
    <location>
        <begin position="236"/>
        <end position="253"/>
    </location>
</feature>
<organism evidence="7 8">
    <name type="scientific">Microbacterium bovistercoris</name>
    <dbReference type="NCBI Taxonomy" id="2293570"/>
    <lineage>
        <taxon>Bacteria</taxon>
        <taxon>Bacillati</taxon>
        <taxon>Actinomycetota</taxon>
        <taxon>Actinomycetes</taxon>
        <taxon>Micrococcales</taxon>
        <taxon>Microbacteriaceae</taxon>
        <taxon>Microbacterium</taxon>
    </lineage>
</organism>
<gene>
    <name evidence="7" type="ORF">DY023_03275</name>
</gene>
<evidence type="ECO:0000256" key="2">
    <source>
        <dbReference type="ARBA" id="ARBA00022692"/>
    </source>
</evidence>
<evidence type="ECO:0000259" key="6">
    <source>
        <dbReference type="PROSITE" id="PS50850"/>
    </source>
</evidence>
<feature type="transmembrane region" description="Helical" evidence="5">
    <location>
        <begin position="369"/>
        <end position="391"/>
    </location>
</feature>
<protein>
    <submittedName>
        <fullName evidence="7">MFS transporter</fullName>
    </submittedName>
</protein>
<feature type="transmembrane region" description="Helical" evidence="5">
    <location>
        <begin position="24"/>
        <end position="48"/>
    </location>
</feature>
<keyword evidence="8" id="KW-1185">Reference proteome</keyword>
<reference evidence="7 8" key="1">
    <citation type="submission" date="2018-08" db="EMBL/GenBank/DDBJ databases">
        <title>Isolation, diversity and antifungal activity of Actinobacteria from cow dung.</title>
        <authorList>
            <person name="Ling L."/>
        </authorList>
    </citation>
    <scope>NUCLEOTIDE SEQUENCE [LARGE SCALE GENOMIC DNA]</scope>
    <source>
        <strain evidence="7 8">NEAU-LLE</strain>
    </source>
</reference>
<dbReference type="InterPro" id="IPR011701">
    <property type="entry name" value="MFS"/>
</dbReference>
<comment type="caution">
    <text evidence="7">The sequence shown here is derived from an EMBL/GenBank/DDBJ whole genome shotgun (WGS) entry which is preliminary data.</text>
</comment>
<dbReference type="InterPro" id="IPR020846">
    <property type="entry name" value="MFS_dom"/>
</dbReference>
<feature type="transmembrane region" description="Helical" evidence="5">
    <location>
        <begin position="96"/>
        <end position="113"/>
    </location>
</feature>
<dbReference type="EMBL" id="QUAB01000015">
    <property type="protein sequence ID" value="REJ07668.1"/>
    <property type="molecule type" value="Genomic_DNA"/>
</dbReference>
<feature type="transmembrane region" description="Helical" evidence="5">
    <location>
        <begin position="119"/>
        <end position="143"/>
    </location>
</feature>
<dbReference type="Gene3D" id="1.20.1250.20">
    <property type="entry name" value="MFS general substrate transporter like domains"/>
    <property type="match status" value="1"/>
</dbReference>